<name>A0A2T9YEZ5_9FUNG</name>
<dbReference type="OrthoDB" id="39659at2759"/>
<evidence type="ECO:0008006" key="3">
    <source>
        <dbReference type="Google" id="ProtNLM"/>
    </source>
</evidence>
<protein>
    <recommendedName>
        <fullName evidence="3">Peroxisomal membrane protein 4</fullName>
    </recommendedName>
</protein>
<dbReference type="GO" id="GO:0005778">
    <property type="term" value="C:peroxisomal membrane"/>
    <property type="evidence" value="ECO:0007669"/>
    <property type="project" value="TreeGrafter"/>
</dbReference>
<gene>
    <name evidence="1" type="ORF">BB560_006173</name>
</gene>
<dbReference type="PANTHER" id="PTHR15460">
    <property type="entry name" value="PEROXISOMAL MEMBRANE PROTEIN 4"/>
    <property type="match status" value="1"/>
</dbReference>
<organism evidence="1 2">
    <name type="scientific">Smittium megazygosporum</name>
    <dbReference type="NCBI Taxonomy" id="133381"/>
    <lineage>
        <taxon>Eukaryota</taxon>
        <taxon>Fungi</taxon>
        <taxon>Fungi incertae sedis</taxon>
        <taxon>Zoopagomycota</taxon>
        <taxon>Kickxellomycotina</taxon>
        <taxon>Harpellomycetes</taxon>
        <taxon>Harpellales</taxon>
        <taxon>Legeriomycetaceae</taxon>
        <taxon>Smittium</taxon>
    </lineage>
</organism>
<reference evidence="1 2" key="1">
    <citation type="journal article" date="2018" name="MBio">
        <title>Comparative Genomics Reveals the Core Gene Toolbox for the Fungus-Insect Symbiosis.</title>
        <authorList>
            <person name="Wang Y."/>
            <person name="Stata M."/>
            <person name="Wang W."/>
            <person name="Stajich J.E."/>
            <person name="White M.M."/>
            <person name="Moncalvo J.M."/>
        </authorList>
    </citation>
    <scope>NUCLEOTIDE SEQUENCE [LARGE SCALE GENOMIC DNA]</scope>
    <source>
        <strain evidence="1 2">SC-DP-2</strain>
    </source>
</reference>
<dbReference type="PIRSF" id="PIRSF013674">
    <property type="entry name" value="PXMP4"/>
    <property type="match status" value="1"/>
</dbReference>
<dbReference type="EMBL" id="MBFS01002922">
    <property type="protein sequence ID" value="PVU90854.1"/>
    <property type="molecule type" value="Genomic_DNA"/>
</dbReference>
<proteinExistence type="predicted"/>
<keyword evidence="2" id="KW-1185">Reference proteome</keyword>
<dbReference type="STRING" id="133381.A0A2T9YEZ5"/>
<dbReference type="AlphaFoldDB" id="A0A2T9YEZ5"/>
<dbReference type="PANTHER" id="PTHR15460:SF3">
    <property type="entry name" value="PEROXISOMAL MEMBRANE PROTEIN 4"/>
    <property type="match status" value="1"/>
</dbReference>
<dbReference type="Proteomes" id="UP000245609">
    <property type="component" value="Unassembled WGS sequence"/>
</dbReference>
<dbReference type="Pfam" id="PF02466">
    <property type="entry name" value="Tim17"/>
    <property type="match status" value="1"/>
</dbReference>
<evidence type="ECO:0000313" key="1">
    <source>
        <dbReference type="EMBL" id="PVU90854.1"/>
    </source>
</evidence>
<dbReference type="InterPro" id="IPR019531">
    <property type="entry name" value="Pmp4"/>
</dbReference>
<accession>A0A2T9YEZ5</accession>
<sequence length="197" mass="22809">MEALDKLVLNPKYHDVLAILKGVRNGFIYGARIRFPHALVMTFLFRSGSLSSKFRAIYKATREHALKLAAFVAIYKTLLLLQRRLFKPKDEALSIFIAGFIGGGIVFRKENSINQQIILYLFSRTVTAIFGELWERSQIPTPKKSFMWFSAICWGAVMTIYYKKSKYLQPGLLQSMKYIYTDSEVWNSFYTLFISND</sequence>
<comment type="caution">
    <text evidence="1">The sequence shown here is derived from an EMBL/GenBank/DDBJ whole genome shotgun (WGS) entry which is preliminary data.</text>
</comment>
<evidence type="ECO:0000313" key="2">
    <source>
        <dbReference type="Proteomes" id="UP000245609"/>
    </source>
</evidence>